<proteinExistence type="predicted"/>
<evidence type="ECO:0000313" key="4">
    <source>
        <dbReference type="Proteomes" id="UP000035352"/>
    </source>
</evidence>
<reference evidence="3 4" key="1">
    <citation type="submission" date="2015-05" db="EMBL/GenBank/DDBJ databases">
        <authorList>
            <person name="Tang B."/>
            <person name="Yu Y."/>
        </authorList>
    </citation>
    <scope>NUCLEOTIDE SEQUENCE [LARGE SCALE GENOMIC DNA]</scope>
    <source>
        <strain evidence="3 4">DSM 7029</strain>
    </source>
</reference>
<evidence type="ECO:0000256" key="1">
    <source>
        <dbReference type="SAM" id="MobiDB-lite"/>
    </source>
</evidence>
<organism evidence="3 4">
    <name type="scientific">Caldimonas brevitalea</name>
    <dbReference type="NCBI Taxonomy" id="413882"/>
    <lineage>
        <taxon>Bacteria</taxon>
        <taxon>Pseudomonadati</taxon>
        <taxon>Pseudomonadota</taxon>
        <taxon>Betaproteobacteria</taxon>
        <taxon>Burkholderiales</taxon>
        <taxon>Sphaerotilaceae</taxon>
        <taxon>Caldimonas</taxon>
    </lineage>
</organism>
<dbReference type="PATRIC" id="fig|413882.6.peg.4326"/>
<dbReference type="AlphaFoldDB" id="A0A0G3BWE6"/>
<gene>
    <name evidence="3" type="ORF">AAW51_4139</name>
</gene>
<accession>A0A0G3BWE6</accession>
<feature type="compositionally biased region" description="Gly residues" evidence="1">
    <location>
        <begin position="32"/>
        <end position="43"/>
    </location>
</feature>
<dbReference type="STRING" id="413882.AAW51_4139"/>
<protein>
    <submittedName>
        <fullName evidence="3">Alkaline phosphatase</fullName>
    </submittedName>
</protein>
<dbReference type="KEGG" id="pbh:AAW51_4139"/>
<feature type="region of interest" description="Disordered" evidence="1">
    <location>
        <begin position="32"/>
        <end position="55"/>
    </location>
</feature>
<dbReference type="RefSeq" id="WP_238947653.1">
    <property type="nucleotide sequence ID" value="NZ_CP011371.1"/>
</dbReference>
<feature type="chain" id="PRO_5005183699" evidence="2">
    <location>
        <begin position="28"/>
        <end position="752"/>
    </location>
</feature>
<feature type="signal peptide" evidence="2">
    <location>
        <begin position="1"/>
        <end position="27"/>
    </location>
</feature>
<evidence type="ECO:0000313" key="3">
    <source>
        <dbReference type="EMBL" id="AKJ30830.1"/>
    </source>
</evidence>
<name>A0A0G3BWE6_9BURK</name>
<sequence>MSRTNLRPGTGSGHFRLAALLLSAALAACGGGSGGSRDNGSDGGVPPPDGSSGLLRAGARLTTLRIDSSASTAQSAVPLTFGQTFPPGHIAASQGVIATLPDGRQLPVQLDAKATHGDGSLRHAVISTVLPALEAGQSQTLALFSRADRSVAAPRHPKELLDQGFTASVEVRLGGQTYRASADALLRSGAVERWLEGPIANEWLVAAPLTTAGGLAHPHLQARFALRHYGGKRGRVDVVLENTWSYEPDPQNLTYDVQIEVGGQPVYSKTGLSHYHHARWRQTFWWGTAPQVHLRHDAAYLIASRALPSYDTSIKVSATALGQLASRWSTSDLEPMGRGLVTAYMPTTGGRGDIAPMPHWAAMYLLSQDDAAKRVTLGTSDLAGSWPIHYRDKATGLPASIVQYPYMALLGTPGDKVNRATGKSEAFPPCAAGGSCSTPYTPDTSHQPSLSYLPYLVTGDHYHLEELQFWANFNLLNLNPWYRQFDKGVVSSDQVRGQGWSLRTLGQAAYITPDAHPMKSYFAGRLQHNLAYYNANYTQAQPNALGVIDGTGLYAFNPVVYTTATGSRTGIAPWQDDFFTWSVGHLAELGFTDAEPLLAWKARFPVGRMTAPGFCWIEGAAYAMAVRPTDQKGPLFANLAQVYTATVQEGKLTDDSGTTLVHPAGLKYLDQPCGSEAQAQWRTAAGGNPWRAGQMTGYSASESGFPSNMQPALAVAATFGLPQAREAWSVFTGRSVKPDYSTGPQWALVPRP</sequence>
<dbReference type="Proteomes" id="UP000035352">
    <property type="component" value="Chromosome"/>
</dbReference>
<evidence type="ECO:0000256" key="2">
    <source>
        <dbReference type="SAM" id="SignalP"/>
    </source>
</evidence>
<dbReference type="EMBL" id="CP011371">
    <property type="protein sequence ID" value="AKJ30830.1"/>
    <property type="molecule type" value="Genomic_DNA"/>
</dbReference>
<dbReference type="PROSITE" id="PS51257">
    <property type="entry name" value="PROKAR_LIPOPROTEIN"/>
    <property type="match status" value="1"/>
</dbReference>
<keyword evidence="4" id="KW-1185">Reference proteome</keyword>
<keyword evidence="2" id="KW-0732">Signal</keyword>